<dbReference type="AlphaFoldDB" id="A0A433QFP6"/>
<keyword evidence="5" id="KW-0999">Mitochondrion inner membrane</keyword>
<keyword evidence="3" id="KW-0813">Transport</keyword>
<comment type="subcellular location">
    <subcellularLocation>
        <location evidence="1">Mitochondrion inner membrane</location>
        <topology evidence="1">Peripheral membrane protein</topology>
        <orientation evidence="1">Matrix side</orientation>
    </subcellularLocation>
</comment>
<dbReference type="Pfam" id="PF10249">
    <property type="entry name" value="NDUFB10"/>
    <property type="match status" value="1"/>
</dbReference>
<dbReference type="InterPro" id="IPR019377">
    <property type="entry name" value="NADH_UbQ_OxRdtase_su10"/>
</dbReference>
<evidence type="ECO:0000256" key="3">
    <source>
        <dbReference type="ARBA" id="ARBA00022448"/>
    </source>
</evidence>
<keyword evidence="6" id="KW-0249">Electron transport</keyword>
<evidence type="ECO:0000256" key="2">
    <source>
        <dbReference type="ARBA" id="ARBA00008317"/>
    </source>
</evidence>
<evidence type="ECO:0000256" key="4">
    <source>
        <dbReference type="ARBA" id="ARBA00022660"/>
    </source>
</evidence>
<keyword evidence="8" id="KW-0472">Membrane</keyword>
<dbReference type="InterPro" id="IPR039993">
    <property type="entry name" value="NDUFB10"/>
</dbReference>
<reference evidence="9 10" key="1">
    <citation type="journal article" date="2018" name="New Phytol.">
        <title>Phylogenomics of Endogonaceae and evolution of mycorrhizas within Mucoromycota.</title>
        <authorList>
            <person name="Chang Y."/>
            <person name="Desiro A."/>
            <person name="Na H."/>
            <person name="Sandor L."/>
            <person name="Lipzen A."/>
            <person name="Clum A."/>
            <person name="Barry K."/>
            <person name="Grigoriev I.V."/>
            <person name="Martin F.M."/>
            <person name="Stajich J.E."/>
            <person name="Smith M.E."/>
            <person name="Bonito G."/>
            <person name="Spatafora J.W."/>
        </authorList>
    </citation>
    <scope>NUCLEOTIDE SEQUENCE [LARGE SCALE GENOMIC DNA]</scope>
    <source>
        <strain evidence="9 10">AD002</strain>
    </source>
</reference>
<gene>
    <name evidence="9" type="ORF">BC938DRAFT_481692</name>
</gene>
<keyword evidence="7" id="KW-0496">Mitochondrion</keyword>
<dbReference type="GO" id="GO:0005743">
    <property type="term" value="C:mitochondrial inner membrane"/>
    <property type="evidence" value="ECO:0007669"/>
    <property type="project" value="UniProtKB-SubCell"/>
</dbReference>
<dbReference type="EMBL" id="RBNJ01006403">
    <property type="protein sequence ID" value="RUS28603.1"/>
    <property type="molecule type" value="Genomic_DNA"/>
</dbReference>
<dbReference type="PANTHER" id="PTHR13094:SF1">
    <property type="entry name" value="NADH DEHYDROGENASE [UBIQUINONE] 1 BETA SUBCOMPLEX SUBUNIT 10"/>
    <property type="match status" value="1"/>
</dbReference>
<comment type="similarity">
    <text evidence="2">Belongs to the complex I NDUFB10 subunit family.</text>
</comment>
<protein>
    <recommendedName>
        <fullName evidence="11">NADH-ubiquinone oxidoreductase 12 kDa subunit</fullName>
    </recommendedName>
</protein>
<keyword evidence="10" id="KW-1185">Reference proteome</keyword>
<accession>A0A433QFP6</accession>
<sequence length="105" mass="12285">MSTIQSDWEYPNHKTFERVPTLTEVDRTDRKAVLAAREQKIRDDWVKAMEARLIREGLAKCYKTQGVNHYENCRHLADLYLQTVKENKVVGFRKMTPDASAEETL</sequence>
<evidence type="ECO:0000256" key="8">
    <source>
        <dbReference type="ARBA" id="ARBA00023136"/>
    </source>
</evidence>
<comment type="caution">
    <text evidence="9">The sequence shown here is derived from an EMBL/GenBank/DDBJ whole genome shotgun (WGS) entry which is preliminary data.</text>
</comment>
<evidence type="ECO:0000313" key="9">
    <source>
        <dbReference type="EMBL" id="RUS28603.1"/>
    </source>
</evidence>
<dbReference type="PANTHER" id="PTHR13094">
    <property type="entry name" value="NADH-UBIQUINONE OXIDOREDUCTASE PDSW SUBUNIT"/>
    <property type="match status" value="1"/>
</dbReference>
<evidence type="ECO:0000256" key="6">
    <source>
        <dbReference type="ARBA" id="ARBA00022982"/>
    </source>
</evidence>
<organism evidence="9 10">
    <name type="scientific">Jimgerdemannia flammicorona</name>
    <dbReference type="NCBI Taxonomy" id="994334"/>
    <lineage>
        <taxon>Eukaryota</taxon>
        <taxon>Fungi</taxon>
        <taxon>Fungi incertae sedis</taxon>
        <taxon>Mucoromycota</taxon>
        <taxon>Mucoromycotina</taxon>
        <taxon>Endogonomycetes</taxon>
        <taxon>Endogonales</taxon>
        <taxon>Endogonaceae</taxon>
        <taxon>Jimgerdemannia</taxon>
    </lineage>
</organism>
<dbReference type="Proteomes" id="UP000274822">
    <property type="component" value="Unassembled WGS sequence"/>
</dbReference>
<evidence type="ECO:0000313" key="10">
    <source>
        <dbReference type="Proteomes" id="UP000274822"/>
    </source>
</evidence>
<proteinExistence type="inferred from homology"/>
<dbReference type="GO" id="GO:0045271">
    <property type="term" value="C:respiratory chain complex I"/>
    <property type="evidence" value="ECO:0007669"/>
    <property type="project" value="UniProtKB-ARBA"/>
</dbReference>
<keyword evidence="4" id="KW-0679">Respiratory chain</keyword>
<evidence type="ECO:0000256" key="1">
    <source>
        <dbReference type="ARBA" id="ARBA00004443"/>
    </source>
</evidence>
<evidence type="ECO:0008006" key="11">
    <source>
        <dbReference type="Google" id="ProtNLM"/>
    </source>
</evidence>
<name>A0A433QFP6_9FUNG</name>
<evidence type="ECO:0000256" key="7">
    <source>
        <dbReference type="ARBA" id="ARBA00023128"/>
    </source>
</evidence>
<evidence type="ECO:0000256" key="5">
    <source>
        <dbReference type="ARBA" id="ARBA00022792"/>
    </source>
</evidence>